<dbReference type="KEGG" id="dqu:106748048"/>
<dbReference type="PANTHER" id="PTHR46060">
    <property type="entry name" value="MARINER MOS1 TRANSPOSASE-LIKE PROTEIN"/>
    <property type="match status" value="1"/>
</dbReference>
<dbReference type="Gene3D" id="1.10.10.1450">
    <property type="match status" value="1"/>
</dbReference>
<dbReference type="RefSeq" id="XP_014481720.1">
    <property type="nucleotide sequence ID" value="XM_014626234.1"/>
</dbReference>
<keyword evidence="1" id="KW-1185">Reference proteome</keyword>
<evidence type="ECO:0000313" key="1">
    <source>
        <dbReference type="Proteomes" id="UP000515204"/>
    </source>
</evidence>
<dbReference type="GeneID" id="106748048"/>
<organism evidence="1 2">
    <name type="scientific">Dinoponera quadriceps</name>
    <name type="common">South American ant</name>
    <dbReference type="NCBI Taxonomy" id="609295"/>
    <lineage>
        <taxon>Eukaryota</taxon>
        <taxon>Metazoa</taxon>
        <taxon>Ecdysozoa</taxon>
        <taxon>Arthropoda</taxon>
        <taxon>Hexapoda</taxon>
        <taxon>Insecta</taxon>
        <taxon>Pterygota</taxon>
        <taxon>Neoptera</taxon>
        <taxon>Endopterygota</taxon>
        <taxon>Hymenoptera</taxon>
        <taxon>Apocrita</taxon>
        <taxon>Aculeata</taxon>
        <taxon>Formicoidea</taxon>
        <taxon>Formicidae</taxon>
        <taxon>Ponerinae</taxon>
        <taxon>Ponerini</taxon>
        <taxon>Dinoponera</taxon>
    </lineage>
</organism>
<dbReference type="Proteomes" id="UP000515204">
    <property type="component" value="Unplaced"/>
</dbReference>
<name>A0A6P3XT95_DINQU</name>
<dbReference type="InterPro" id="IPR052709">
    <property type="entry name" value="Transposase-MT_Hybrid"/>
</dbReference>
<dbReference type="InterPro" id="IPR036397">
    <property type="entry name" value="RNaseH_sf"/>
</dbReference>
<protein>
    <recommendedName>
        <fullName evidence="3">Mos1 transposase HTH domain-containing protein</fullName>
    </recommendedName>
</protein>
<evidence type="ECO:0000313" key="2">
    <source>
        <dbReference type="RefSeq" id="XP_014481720.1"/>
    </source>
</evidence>
<dbReference type="GO" id="GO:0003676">
    <property type="term" value="F:nucleic acid binding"/>
    <property type="evidence" value="ECO:0007669"/>
    <property type="project" value="InterPro"/>
</dbReference>
<evidence type="ECO:0008006" key="3">
    <source>
        <dbReference type="Google" id="ProtNLM"/>
    </source>
</evidence>
<sequence length="167" mass="19561">MAIKFCVKLGKTAAETLPMIKTAFKENVLPDQQVFRWHKVFLEGREEVDDETRAGRPSTSTTDDNVTRVKELLNTDRRLNVRLLSQLLDIPKTIVHEIIRNNLNMRKMCAKMVPKVFTDEQKLRRVKTCRENLDMCESDPEFLNNVITDDESWVFEYNPETKRQSSE</sequence>
<dbReference type="OrthoDB" id="10033972at2759"/>
<reference evidence="2" key="1">
    <citation type="submission" date="2025-08" db="UniProtKB">
        <authorList>
            <consortium name="RefSeq"/>
        </authorList>
    </citation>
    <scope>IDENTIFICATION</scope>
</reference>
<gene>
    <name evidence="2" type="primary">LOC106748048</name>
</gene>
<dbReference type="PANTHER" id="PTHR46060:SF1">
    <property type="entry name" value="MARINER MOS1 TRANSPOSASE-LIKE PROTEIN"/>
    <property type="match status" value="1"/>
</dbReference>
<proteinExistence type="predicted"/>
<dbReference type="Gene3D" id="3.30.420.10">
    <property type="entry name" value="Ribonuclease H-like superfamily/Ribonuclease H"/>
    <property type="match status" value="1"/>
</dbReference>
<dbReference type="AlphaFoldDB" id="A0A6P3XT95"/>
<accession>A0A6P3XT95</accession>